<keyword evidence="3" id="KW-1185">Reference proteome</keyword>
<feature type="chain" id="PRO_5042291757" evidence="1">
    <location>
        <begin position="18"/>
        <end position="91"/>
    </location>
</feature>
<gene>
    <name evidence="2" type="ORF">Bpfe_012449</name>
</gene>
<organism evidence="2 3">
    <name type="scientific">Biomphalaria pfeifferi</name>
    <name type="common">Bloodfluke planorb</name>
    <name type="synonym">Freshwater snail</name>
    <dbReference type="NCBI Taxonomy" id="112525"/>
    <lineage>
        <taxon>Eukaryota</taxon>
        <taxon>Metazoa</taxon>
        <taxon>Spiralia</taxon>
        <taxon>Lophotrochozoa</taxon>
        <taxon>Mollusca</taxon>
        <taxon>Gastropoda</taxon>
        <taxon>Heterobranchia</taxon>
        <taxon>Euthyneura</taxon>
        <taxon>Panpulmonata</taxon>
        <taxon>Hygrophila</taxon>
        <taxon>Lymnaeoidea</taxon>
        <taxon>Planorbidae</taxon>
        <taxon>Biomphalaria</taxon>
    </lineage>
</organism>
<reference evidence="2" key="2">
    <citation type="submission" date="2023-04" db="EMBL/GenBank/DDBJ databases">
        <authorList>
            <person name="Bu L."/>
            <person name="Lu L."/>
            <person name="Laidemitt M.R."/>
            <person name="Zhang S.M."/>
            <person name="Mutuku M."/>
            <person name="Mkoji G."/>
            <person name="Steinauer M."/>
            <person name="Loker E.S."/>
        </authorList>
    </citation>
    <scope>NUCLEOTIDE SEQUENCE</scope>
    <source>
        <strain evidence="2">KasaAsao</strain>
        <tissue evidence="2">Whole Snail</tissue>
    </source>
</reference>
<feature type="signal peptide" evidence="1">
    <location>
        <begin position="1"/>
        <end position="17"/>
    </location>
</feature>
<reference evidence="2" key="1">
    <citation type="journal article" date="2023" name="PLoS Negl. Trop. Dis.">
        <title>A genome sequence for Biomphalaria pfeifferi, the major vector snail for the human-infecting parasite Schistosoma mansoni.</title>
        <authorList>
            <person name="Bu L."/>
            <person name="Lu L."/>
            <person name="Laidemitt M.R."/>
            <person name="Zhang S.M."/>
            <person name="Mutuku M."/>
            <person name="Mkoji G."/>
            <person name="Steinauer M."/>
            <person name="Loker E.S."/>
        </authorList>
    </citation>
    <scope>NUCLEOTIDE SEQUENCE</scope>
    <source>
        <strain evidence="2">KasaAsao</strain>
    </source>
</reference>
<dbReference type="Proteomes" id="UP001233172">
    <property type="component" value="Unassembled WGS sequence"/>
</dbReference>
<dbReference type="EMBL" id="JASAOG010000050">
    <property type="protein sequence ID" value="KAK0058125.1"/>
    <property type="molecule type" value="Genomic_DNA"/>
</dbReference>
<evidence type="ECO:0000256" key="1">
    <source>
        <dbReference type="SAM" id="SignalP"/>
    </source>
</evidence>
<sequence length="91" mass="9708">MTLAGISLLLNVRVAEAAGKEEDRKMRTRDGESEVMVGLEEAPEQISKFFASAAARALNMSTCLLLLGRGESGITTGHKSLNSLLISPFSL</sequence>
<comment type="caution">
    <text evidence="2">The sequence shown here is derived from an EMBL/GenBank/DDBJ whole genome shotgun (WGS) entry which is preliminary data.</text>
</comment>
<dbReference type="AlphaFoldDB" id="A0AAD8BQQ2"/>
<evidence type="ECO:0000313" key="2">
    <source>
        <dbReference type="EMBL" id="KAK0058125.1"/>
    </source>
</evidence>
<accession>A0AAD8BQQ2</accession>
<proteinExistence type="predicted"/>
<evidence type="ECO:0000313" key="3">
    <source>
        <dbReference type="Proteomes" id="UP001233172"/>
    </source>
</evidence>
<protein>
    <submittedName>
        <fullName evidence="2">Uncharacterized protein</fullName>
    </submittedName>
</protein>
<name>A0AAD8BQQ2_BIOPF</name>
<keyword evidence="1" id="KW-0732">Signal</keyword>